<dbReference type="InterPro" id="IPR011990">
    <property type="entry name" value="TPR-like_helical_dom_sf"/>
</dbReference>
<evidence type="ECO:0008006" key="12">
    <source>
        <dbReference type="Google" id="ProtNLM"/>
    </source>
</evidence>
<dbReference type="GO" id="GO:0006888">
    <property type="term" value="P:endoplasmic reticulum to Golgi vesicle-mediated transport"/>
    <property type="evidence" value="ECO:0007669"/>
    <property type="project" value="TreeGrafter"/>
</dbReference>
<evidence type="ECO:0000256" key="2">
    <source>
        <dbReference type="ARBA" id="ARBA00004347"/>
    </source>
</evidence>
<evidence type="ECO:0000256" key="1">
    <source>
        <dbReference type="ARBA" id="ARBA00004255"/>
    </source>
</evidence>
<dbReference type="GO" id="GO:0015031">
    <property type="term" value="P:protein transport"/>
    <property type="evidence" value="ECO:0007669"/>
    <property type="project" value="UniProtKB-KW"/>
</dbReference>
<dbReference type="InterPro" id="IPR006822">
    <property type="entry name" value="Coatomer_esu"/>
</dbReference>
<evidence type="ECO:0000313" key="11">
    <source>
        <dbReference type="EMBL" id="CAD9362163.1"/>
    </source>
</evidence>
<evidence type="ECO:0000256" key="5">
    <source>
        <dbReference type="ARBA" id="ARBA00022490"/>
    </source>
</evidence>
<dbReference type="GO" id="GO:0030126">
    <property type="term" value="C:COPI vesicle coat"/>
    <property type="evidence" value="ECO:0007669"/>
    <property type="project" value="TreeGrafter"/>
</dbReference>
<evidence type="ECO:0000256" key="3">
    <source>
        <dbReference type="ARBA" id="ARBA00008827"/>
    </source>
</evidence>
<evidence type="ECO:0000256" key="6">
    <source>
        <dbReference type="ARBA" id="ARBA00022892"/>
    </source>
</evidence>
<keyword evidence="8" id="KW-0333">Golgi apparatus</keyword>
<evidence type="ECO:0000256" key="9">
    <source>
        <dbReference type="ARBA" id="ARBA00023136"/>
    </source>
</evidence>
<evidence type="ECO:0000256" key="4">
    <source>
        <dbReference type="ARBA" id="ARBA00022448"/>
    </source>
</evidence>
<dbReference type="EMBL" id="HBGO01038831">
    <property type="protein sequence ID" value="CAD9362163.1"/>
    <property type="molecule type" value="Transcribed_RNA"/>
</dbReference>
<comment type="similarity">
    <text evidence="3">Belongs to the COPE family.</text>
</comment>
<dbReference type="Gene3D" id="1.25.40.10">
    <property type="entry name" value="Tetratricopeptide repeat domain"/>
    <property type="match status" value="1"/>
</dbReference>
<keyword evidence="5" id="KW-0963">Cytoplasm</keyword>
<evidence type="ECO:0000256" key="7">
    <source>
        <dbReference type="ARBA" id="ARBA00022927"/>
    </source>
</evidence>
<keyword evidence="9" id="KW-0472">Membrane</keyword>
<organism evidence="11">
    <name type="scientific">Trieres chinensis</name>
    <name type="common">Marine centric diatom</name>
    <name type="synonym">Odontella sinensis</name>
    <dbReference type="NCBI Taxonomy" id="1514140"/>
    <lineage>
        <taxon>Eukaryota</taxon>
        <taxon>Sar</taxon>
        <taxon>Stramenopiles</taxon>
        <taxon>Ochrophyta</taxon>
        <taxon>Bacillariophyta</taxon>
        <taxon>Mediophyceae</taxon>
        <taxon>Biddulphiophycidae</taxon>
        <taxon>Eupodiscales</taxon>
        <taxon>Parodontellaceae</taxon>
        <taxon>Trieres</taxon>
    </lineage>
</organism>
<comment type="subcellular location">
    <subcellularLocation>
        <location evidence="2">Cytoplasmic vesicle</location>
        <location evidence="2">COPI-coated vesicle membrane</location>
        <topology evidence="2">Peripheral membrane protein</topology>
        <orientation evidence="2">Cytoplasmic side</orientation>
    </subcellularLocation>
    <subcellularLocation>
        <location evidence="1">Golgi apparatus membrane</location>
        <topology evidence="1">Peripheral membrane protein</topology>
        <orientation evidence="1">Cytoplasmic side</orientation>
    </subcellularLocation>
</comment>
<evidence type="ECO:0000256" key="8">
    <source>
        <dbReference type="ARBA" id="ARBA00023034"/>
    </source>
</evidence>
<dbReference type="Pfam" id="PF04733">
    <property type="entry name" value="Coatomer_E"/>
    <property type="match status" value="1"/>
</dbReference>
<dbReference type="PANTHER" id="PTHR10805:SF0">
    <property type="entry name" value="COATOMER SUBUNIT EPSILON"/>
    <property type="match status" value="1"/>
</dbReference>
<dbReference type="GO" id="GO:0005198">
    <property type="term" value="F:structural molecule activity"/>
    <property type="evidence" value="ECO:0007669"/>
    <property type="project" value="InterPro"/>
</dbReference>
<dbReference type="GO" id="GO:0006890">
    <property type="term" value="P:retrograde vesicle-mediated transport, Golgi to endoplasmic reticulum"/>
    <property type="evidence" value="ECO:0007669"/>
    <property type="project" value="InterPro"/>
</dbReference>
<reference evidence="11" key="1">
    <citation type="submission" date="2021-01" db="EMBL/GenBank/DDBJ databases">
        <authorList>
            <person name="Corre E."/>
            <person name="Pelletier E."/>
            <person name="Niang G."/>
            <person name="Scheremetjew M."/>
            <person name="Finn R."/>
            <person name="Kale V."/>
            <person name="Holt S."/>
            <person name="Cochrane G."/>
            <person name="Meng A."/>
            <person name="Brown T."/>
            <person name="Cohen L."/>
        </authorList>
    </citation>
    <scope>NUCLEOTIDE SEQUENCE</scope>
    <source>
        <strain evidence="11">Grunow 1884</strain>
    </source>
</reference>
<dbReference type="GO" id="GO:0006891">
    <property type="term" value="P:intra-Golgi vesicle-mediated transport"/>
    <property type="evidence" value="ECO:0007669"/>
    <property type="project" value="TreeGrafter"/>
</dbReference>
<keyword evidence="4" id="KW-0813">Transport</keyword>
<keyword evidence="10" id="KW-0968">Cytoplasmic vesicle</keyword>
<sequence>MSLTVQISLRIDRIDLAREQLALMRQGDEDSVLTQLAGAYVDVASGRSGASDAVHALASLSEQYGPSLSLMNATACAHMASGSMDKAWAALEEAAAMEGGSNDADTLINTVVCKRHLGKGDSEIEPLLARLRAGHASNPFVQGLVRVEGAFEREALKYRAESVA</sequence>
<keyword evidence="7" id="KW-0653">Protein transport</keyword>
<dbReference type="PANTHER" id="PTHR10805">
    <property type="entry name" value="COATOMER SUBUNIT EPSILON"/>
    <property type="match status" value="1"/>
</dbReference>
<accession>A0A7S2EXE9</accession>
<dbReference type="GO" id="GO:0000139">
    <property type="term" value="C:Golgi membrane"/>
    <property type="evidence" value="ECO:0007669"/>
    <property type="project" value="UniProtKB-SubCell"/>
</dbReference>
<protein>
    <recommendedName>
        <fullName evidence="12">Coatomer subunit epsilon</fullName>
    </recommendedName>
</protein>
<keyword evidence="6" id="KW-0931">ER-Golgi transport</keyword>
<evidence type="ECO:0000256" key="10">
    <source>
        <dbReference type="ARBA" id="ARBA00023329"/>
    </source>
</evidence>
<dbReference type="AlphaFoldDB" id="A0A7S2EXE9"/>
<gene>
    <name evidence="11" type="ORF">OSIN01602_LOCUS22485</name>
</gene>
<name>A0A7S2EXE9_TRICV</name>
<proteinExistence type="inferred from homology"/>